<feature type="region of interest" description="Disordered" evidence="1">
    <location>
        <begin position="1"/>
        <end position="48"/>
    </location>
</feature>
<evidence type="ECO:0000256" key="1">
    <source>
        <dbReference type="SAM" id="MobiDB-lite"/>
    </source>
</evidence>
<feature type="compositionally biased region" description="Polar residues" evidence="1">
    <location>
        <begin position="16"/>
        <end position="28"/>
    </location>
</feature>
<proteinExistence type="predicted"/>
<reference evidence="2 3" key="1">
    <citation type="journal article" date="2023" name="Int. J. Syst. Evol. Microbiol.">
        <title>Streptococcus sciuri sp. nov., Staphylococcus marylandisciuri sp. nov. and Staphylococcus americanisciuri sp. nov., isolated from faeces of eastern grey squirrel (Sciurus carolinensis).</title>
        <authorList>
            <person name="Volokhov D.V."/>
            <person name="Zagorodnyaya T.A."/>
            <person name="Furtak V.A."/>
            <person name="Nattanmai G."/>
            <person name="Randall L."/>
            <person name="Jose S."/>
            <person name="Gao Y."/>
            <person name="Eisenberg T."/>
            <person name="Delmonte P."/>
            <person name="Blom J."/>
            <person name="Mitchell K.K."/>
        </authorList>
    </citation>
    <scope>NUCLEOTIDE SEQUENCE [LARGE SCALE GENOMIC DNA]</scope>
    <source>
        <strain evidence="2 3">GRT3</strain>
    </source>
</reference>
<gene>
    <name evidence="2" type="ORF">NXS11_02485</name>
</gene>
<evidence type="ECO:0000313" key="2">
    <source>
        <dbReference type="EMBL" id="MCS4485757.1"/>
    </source>
</evidence>
<keyword evidence="3" id="KW-1185">Reference proteome</keyword>
<organism evidence="2 3">
    <name type="scientific">Staphylococcus americanisciuri</name>
    <dbReference type="NCBI Taxonomy" id="2973940"/>
    <lineage>
        <taxon>Bacteria</taxon>
        <taxon>Bacillati</taxon>
        <taxon>Bacillota</taxon>
        <taxon>Bacilli</taxon>
        <taxon>Bacillales</taxon>
        <taxon>Staphylococcaceae</taxon>
        <taxon>Staphylococcus</taxon>
    </lineage>
</organism>
<dbReference type="Proteomes" id="UP001205609">
    <property type="component" value="Unassembled WGS sequence"/>
</dbReference>
<accession>A0ABT2F1R2</accession>
<protein>
    <submittedName>
        <fullName evidence="2">Uncharacterized protein</fullName>
    </submittedName>
</protein>
<sequence>MGGAATERNEGETHLEATSNTYLTQPQTFEADEENFSYDTSKDPNYDRDGDLMDTRKMLTGEAVKSNTAFVYTDNANYDGEIESLKDGDNESYGRFKIKAMHVRDKY</sequence>
<comment type="caution">
    <text evidence="2">The sequence shown here is derived from an EMBL/GenBank/DDBJ whole genome shotgun (WGS) entry which is preliminary data.</text>
</comment>
<dbReference type="RefSeq" id="WP_259198372.1">
    <property type="nucleotide sequence ID" value="NZ_JANUXY010000002.1"/>
</dbReference>
<name>A0ABT2F1R2_9STAP</name>
<evidence type="ECO:0000313" key="3">
    <source>
        <dbReference type="Proteomes" id="UP001205609"/>
    </source>
</evidence>
<dbReference type="EMBL" id="JANUXY010000002">
    <property type="protein sequence ID" value="MCS4485757.1"/>
    <property type="molecule type" value="Genomic_DNA"/>
</dbReference>